<dbReference type="WBParaSite" id="GPUH_0001609401-mRNA-1">
    <property type="protein sequence ID" value="GPUH_0001609401-mRNA-1"/>
    <property type="gene ID" value="GPUH_0001609401"/>
</dbReference>
<proteinExistence type="predicted"/>
<organism evidence="3">
    <name type="scientific">Gongylonema pulchrum</name>
    <dbReference type="NCBI Taxonomy" id="637853"/>
    <lineage>
        <taxon>Eukaryota</taxon>
        <taxon>Metazoa</taxon>
        <taxon>Ecdysozoa</taxon>
        <taxon>Nematoda</taxon>
        <taxon>Chromadorea</taxon>
        <taxon>Rhabditida</taxon>
        <taxon>Spirurina</taxon>
        <taxon>Spiruromorpha</taxon>
        <taxon>Spiruroidea</taxon>
        <taxon>Gongylonematidae</taxon>
        <taxon>Gongylonema</taxon>
    </lineage>
</organism>
<name>A0A183E531_9BILA</name>
<dbReference type="AlphaFoldDB" id="A0A183E531"/>
<evidence type="ECO:0000313" key="2">
    <source>
        <dbReference type="Proteomes" id="UP000271098"/>
    </source>
</evidence>
<reference evidence="3" key="1">
    <citation type="submission" date="2016-06" db="UniProtKB">
        <authorList>
            <consortium name="WormBaseParasite"/>
        </authorList>
    </citation>
    <scope>IDENTIFICATION</scope>
</reference>
<keyword evidence="2" id="KW-1185">Reference proteome</keyword>
<evidence type="ECO:0000313" key="1">
    <source>
        <dbReference type="EMBL" id="VDN27198.1"/>
    </source>
</evidence>
<dbReference type="Proteomes" id="UP000271098">
    <property type="component" value="Unassembled WGS sequence"/>
</dbReference>
<dbReference type="EMBL" id="UYRT01083264">
    <property type="protein sequence ID" value="VDN27198.1"/>
    <property type="molecule type" value="Genomic_DNA"/>
</dbReference>
<accession>A0A183E531</accession>
<evidence type="ECO:0000313" key="3">
    <source>
        <dbReference type="WBParaSite" id="GPUH_0001609401-mRNA-1"/>
    </source>
</evidence>
<protein>
    <submittedName>
        <fullName evidence="3">Shikimate_DH domain-containing protein</fullName>
    </submittedName>
</protein>
<sequence length="311" mass="34847">MGKSREYTAAVCRNGVTLGNVVDAFLSDAVAKIPFRKVGELAKAITLWDSDEKLDIKETILRKDPYNMPAVAEKKSGYRGIFAQCNRFVEATEKVRAEVNRSRGATKARVAIFGGAQACTLSRVLVESEHVAVKAAGKQLQFSNWSELKSSRWEMGPFTGTGIFLLDVDTKEQDVDGEVTALQKLPDVRAVIMAPHRKGPRTNTAKNGRMVYGNEGEVYGPFLDLCGFALIWQPRNQTQQYQRVSQDFGRCRGNEDWMPWLKQRNSEFIRIVQRTAELGIRASTGGGMYSEQKMACRRGKEQSRIVQQIDL</sequence>
<reference evidence="1 2" key="2">
    <citation type="submission" date="2018-11" db="EMBL/GenBank/DDBJ databases">
        <authorList>
            <consortium name="Pathogen Informatics"/>
        </authorList>
    </citation>
    <scope>NUCLEOTIDE SEQUENCE [LARGE SCALE GENOMIC DNA]</scope>
</reference>
<gene>
    <name evidence="1" type="ORF">GPUH_LOCUS16072</name>
</gene>